<evidence type="ECO:0000313" key="8">
    <source>
        <dbReference type="EMBL" id="CAH0103041.1"/>
    </source>
</evidence>
<evidence type="ECO:0000256" key="7">
    <source>
        <dbReference type="RuleBase" id="RU361218"/>
    </source>
</evidence>
<dbReference type="InterPro" id="IPR018499">
    <property type="entry name" value="Tetraspanin/Peripherin"/>
</dbReference>
<evidence type="ECO:0000256" key="1">
    <source>
        <dbReference type="ARBA" id="ARBA00004141"/>
    </source>
</evidence>
<dbReference type="AlphaFoldDB" id="A0A8J2WG11"/>
<proteinExistence type="inferred from homology"/>
<comment type="subcellular location">
    <subcellularLocation>
        <location evidence="1 7">Membrane</location>
        <topology evidence="1 7">Multi-pass membrane protein</topology>
    </subcellularLocation>
</comment>
<dbReference type="PANTHER" id="PTHR19282">
    <property type="entry name" value="TETRASPANIN"/>
    <property type="match status" value="1"/>
</dbReference>
<organism evidence="8 9">
    <name type="scientific">Daphnia galeata</name>
    <dbReference type="NCBI Taxonomy" id="27404"/>
    <lineage>
        <taxon>Eukaryota</taxon>
        <taxon>Metazoa</taxon>
        <taxon>Ecdysozoa</taxon>
        <taxon>Arthropoda</taxon>
        <taxon>Crustacea</taxon>
        <taxon>Branchiopoda</taxon>
        <taxon>Diplostraca</taxon>
        <taxon>Cladocera</taxon>
        <taxon>Anomopoda</taxon>
        <taxon>Daphniidae</taxon>
        <taxon>Daphnia</taxon>
    </lineage>
</organism>
<dbReference type="InterPro" id="IPR000301">
    <property type="entry name" value="Tetraspanin_animals"/>
</dbReference>
<feature type="transmembrane region" description="Helical" evidence="7">
    <location>
        <begin position="12"/>
        <end position="40"/>
    </location>
</feature>
<dbReference type="SUPFAM" id="SSF48652">
    <property type="entry name" value="Tetraspanin"/>
    <property type="match status" value="1"/>
</dbReference>
<feature type="disulfide bond" evidence="6">
    <location>
        <begin position="160"/>
        <end position="199"/>
    </location>
</feature>
<sequence length="248" mass="27145">MPGRFQQSGWTLAFMKILLVFFDFALWVFGCAVLAAGIWMKFEVHKFLDVNPSNPVASHVAIFFMSVGVAIALVGLMSCYCTLSGNPILLYLYSAFLGVVLVIQISIGIAAFAYQDAIKVSFKNGLKNSMKSYKNVEANRDAVDTMQTAVSNFTFFPLKCCGVESYEDWQDYGLPVPNSCCKAQSCNTKNPSSINEVGCYTTVVTFISSSGKLIGIICLAVAGFHILGLVLTCMLASCINKWKYETIL</sequence>
<dbReference type="PANTHER" id="PTHR19282:SF252">
    <property type="entry name" value="TETRASPANIN"/>
    <property type="match status" value="1"/>
</dbReference>
<dbReference type="OrthoDB" id="9972904at2759"/>
<gene>
    <name evidence="8" type="ORF">DGAL_LOCUS5574</name>
</gene>
<feature type="transmembrane region" description="Helical" evidence="7">
    <location>
        <begin position="60"/>
        <end position="83"/>
    </location>
</feature>
<keyword evidence="6" id="KW-1015">Disulfide bond</keyword>
<keyword evidence="9" id="KW-1185">Reference proteome</keyword>
<dbReference type="CDD" id="cd03127">
    <property type="entry name" value="tetraspanin_LEL"/>
    <property type="match status" value="1"/>
</dbReference>
<dbReference type="InterPro" id="IPR008952">
    <property type="entry name" value="Tetraspanin_EC2_sf"/>
</dbReference>
<dbReference type="PRINTS" id="PR00259">
    <property type="entry name" value="TMFOUR"/>
</dbReference>
<dbReference type="EMBL" id="CAKKLH010000101">
    <property type="protein sequence ID" value="CAH0103041.1"/>
    <property type="molecule type" value="Genomic_DNA"/>
</dbReference>
<accession>A0A8J2WG11</accession>
<dbReference type="PIRSF" id="PIRSF002419">
    <property type="entry name" value="Tetraspanin"/>
    <property type="match status" value="1"/>
</dbReference>
<comment type="caution">
    <text evidence="8">The sequence shown here is derived from an EMBL/GenBank/DDBJ whole genome shotgun (WGS) entry which is preliminary data.</text>
</comment>
<feature type="disulfide bond" evidence="6">
    <location>
        <begin position="161"/>
        <end position="180"/>
    </location>
</feature>
<name>A0A8J2WG11_9CRUS</name>
<comment type="similarity">
    <text evidence="2 7">Belongs to the tetraspanin (TM4SF) family.</text>
</comment>
<protein>
    <recommendedName>
        <fullName evidence="7">Tetraspanin</fullName>
    </recommendedName>
</protein>
<dbReference type="Pfam" id="PF00335">
    <property type="entry name" value="Tetraspanin"/>
    <property type="match status" value="1"/>
</dbReference>
<evidence type="ECO:0000256" key="6">
    <source>
        <dbReference type="PIRSR" id="PIRSR002419-1"/>
    </source>
</evidence>
<keyword evidence="4 7" id="KW-1133">Transmembrane helix</keyword>
<dbReference type="Proteomes" id="UP000789390">
    <property type="component" value="Unassembled WGS sequence"/>
</dbReference>
<reference evidence="8" key="1">
    <citation type="submission" date="2021-11" db="EMBL/GenBank/DDBJ databases">
        <authorList>
            <person name="Schell T."/>
        </authorList>
    </citation>
    <scope>NUCLEOTIDE SEQUENCE</scope>
    <source>
        <strain evidence="8">M5</strain>
    </source>
</reference>
<feature type="transmembrane region" description="Helical" evidence="7">
    <location>
        <begin position="90"/>
        <end position="114"/>
    </location>
</feature>
<evidence type="ECO:0000256" key="5">
    <source>
        <dbReference type="ARBA" id="ARBA00023136"/>
    </source>
</evidence>
<dbReference type="GO" id="GO:0005886">
    <property type="term" value="C:plasma membrane"/>
    <property type="evidence" value="ECO:0007669"/>
    <property type="project" value="TreeGrafter"/>
</dbReference>
<evidence type="ECO:0000256" key="4">
    <source>
        <dbReference type="ARBA" id="ARBA00022989"/>
    </source>
</evidence>
<keyword evidence="3 7" id="KW-0812">Transmembrane</keyword>
<dbReference type="Gene3D" id="1.10.1450.10">
    <property type="entry name" value="Tetraspanin"/>
    <property type="match status" value="1"/>
</dbReference>
<evidence type="ECO:0000256" key="3">
    <source>
        <dbReference type="ARBA" id="ARBA00022692"/>
    </source>
</evidence>
<feature type="transmembrane region" description="Helical" evidence="7">
    <location>
        <begin position="213"/>
        <end position="239"/>
    </location>
</feature>
<keyword evidence="5 7" id="KW-0472">Membrane</keyword>
<evidence type="ECO:0000256" key="2">
    <source>
        <dbReference type="ARBA" id="ARBA00006840"/>
    </source>
</evidence>
<evidence type="ECO:0000313" key="9">
    <source>
        <dbReference type="Proteomes" id="UP000789390"/>
    </source>
</evidence>